<dbReference type="AlphaFoldDB" id="A0A6N3BNZ4"/>
<gene>
    <name evidence="2" type="primary">fchA_1</name>
    <name evidence="2" type="ORF">IBLFYP30_01598</name>
</gene>
<keyword evidence="2" id="KW-0378">Hydrolase</keyword>
<dbReference type="EMBL" id="CACRUE010000024">
    <property type="protein sequence ID" value="VYU04408.1"/>
    <property type="molecule type" value="Genomic_DNA"/>
</dbReference>
<sequence length="213" mass="23341">MKLIDMTVTDFASEVDSNSPAPGGGSVSALASDIGVGLARMMAHLSFGKKKFEALDDKTKEEFKVRFDKLGEIRTELSTLVDKDTESFNEFMKALKLPKETDEEKVARAKAMEEATIFSIEVPYKTAKLSLEALQLLDLLVANGNQNAITDIGVGTLMLATGMEGAILNVKVNLMGLENKEIHDKYSKGCKEILCEGQKIKDDIIAKIHKQLD</sequence>
<dbReference type="EC" id="3.5.4.9" evidence="2"/>
<proteinExistence type="predicted"/>
<dbReference type="InterPro" id="IPR007044">
    <property type="entry name" value="Cyclodeamin/CycHdrlase"/>
</dbReference>
<dbReference type="SUPFAM" id="SSF101262">
    <property type="entry name" value="Methenyltetrahydrofolate cyclohydrolase-like"/>
    <property type="match status" value="1"/>
</dbReference>
<reference evidence="2" key="1">
    <citation type="submission" date="2019-11" db="EMBL/GenBank/DDBJ databases">
        <authorList>
            <person name="Feng L."/>
        </authorList>
    </citation>
    <scope>NUCLEOTIDE SEQUENCE</scope>
    <source>
        <strain evidence="2">IbartlettiiLFYP30</strain>
    </source>
</reference>
<dbReference type="GO" id="GO:0004477">
    <property type="term" value="F:methenyltetrahydrofolate cyclohydrolase activity"/>
    <property type="evidence" value="ECO:0007669"/>
    <property type="project" value="UniProtKB-EC"/>
</dbReference>
<dbReference type="Gene3D" id="1.20.120.680">
    <property type="entry name" value="Formiminotetrahydrofolate cyclodeaminase monomer, up-and-down helical bundle"/>
    <property type="match status" value="1"/>
</dbReference>
<dbReference type="RefSeq" id="WP_007285900.1">
    <property type="nucleotide sequence ID" value="NZ_CACRUE010000024.1"/>
</dbReference>
<dbReference type="GeneID" id="89564569"/>
<evidence type="ECO:0000259" key="1">
    <source>
        <dbReference type="Pfam" id="PF04961"/>
    </source>
</evidence>
<feature type="domain" description="Cyclodeaminase/cyclohydrolase" evidence="1">
    <location>
        <begin position="7"/>
        <end position="191"/>
    </location>
</feature>
<organism evidence="2">
    <name type="scientific">Intestinibacter bartlettii</name>
    <dbReference type="NCBI Taxonomy" id="261299"/>
    <lineage>
        <taxon>Bacteria</taxon>
        <taxon>Bacillati</taxon>
        <taxon>Bacillota</taxon>
        <taxon>Clostridia</taxon>
        <taxon>Peptostreptococcales</taxon>
        <taxon>Peptostreptococcaceae</taxon>
        <taxon>Intestinibacter</taxon>
    </lineage>
</organism>
<protein>
    <submittedName>
        <fullName evidence="2">Methenyltetrahydrofolate cyclohydrolase</fullName>
        <ecNumber evidence="2">3.5.4.9</ecNumber>
    </submittedName>
</protein>
<name>A0A6N3BNZ4_9FIRM</name>
<dbReference type="Pfam" id="PF04961">
    <property type="entry name" value="FTCD_C"/>
    <property type="match status" value="1"/>
</dbReference>
<accession>A0A6N3BNZ4</accession>
<evidence type="ECO:0000313" key="2">
    <source>
        <dbReference type="EMBL" id="VYU04408.1"/>
    </source>
</evidence>
<dbReference type="InterPro" id="IPR036178">
    <property type="entry name" value="Formintransfe-cycloase-like_sf"/>
</dbReference>